<evidence type="ECO:0000256" key="3">
    <source>
        <dbReference type="ARBA" id="ARBA00023237"/>
    </source>
</evidence>
<evidence type="ECO:0000313" key="7">
    <source>
        <dbReference type="EMBL" id="SEI41318.1"/>
    </source>
</evidence>
<evidence type="ECO:0000256" key="1">
    <source>
        <dbReference type="ARBA" id="ARBA00022452"/>
    </source>
</evidence>
<dbReference type="InterPro" id="IPR051544">
    <property type="entry name" value="TPS_OM_transporter"/>
</dbReference>
<feature type="chain" id="PRO_5011616564" evidence="4">
    <location>
        <begin position="22"/>
        <end position="664"/>
    </location>
</feature>
<dbReference type="STRING" id="529704.SAMN02927913_0430"/>
<proteinExistence type="predicted"/>
<evidence type="ECO:0000313" key="8">
    <source>
        <dbReference type="Proteomes" id="UP000199420"/>
    </source>
</evidence>
<keyword evidence="1" id="KW-0472">Membrane</keyword>
<feature type="signal peptide" evidence="4">
    <location>
        <begin position="1"/>
        <end position="21"/>
    </location>
</feature>
<name>A0A1H6QC40_9GAMM</name>
<keyword evidence="8" id="KW-1185">Reference proteome</keyword>
<dbReference type="EMBL" id="FNYC01000001">
    <property type="protein sequence ID" value="SEI41318.1"/>
    <property type="molecule type" value="Genomic_DNA"/>
</dbReference>
<evidence type="ECO:0000256" key="2">
    <source>
        <dbReference type="ARBA" id="ARBA00022692"/>
    </source>
</evidence>
<dbReference type="Gene3D" id="3.10.20.310">
    <property type="entry name" value="membrane protein fhac"/>
    <property type="match status" value="1"/>
</dbReference>
<dbReference type="Pfam" id="PF03865">
    <property type="entry name" value="ShlB"/>
    <property type="match status" value="1"/>
</dbReference>
<sequence>MRIACLAAAVALALAGGDAWAQASPPAPAAGVPAQDILVSGVPTDGPQAAQVQALIQDEYRQALAAAGAIALDAAQLQAAARQITAKLHQAGWADAHAYLPGQVLAVHLGAGATPAATVAQALATPAAGATAPKVPPLRDREAAAAQDQTLSVRGFRVQGVGDHPGDGITPAAVQALADEQFATLSGGTGKPVQANFSQLQQVADRITDRYRKAGFIVATAYVPAQTVGADGIVHVDVLEGTIGKVVVKGTSRYRAGAIAAPAERLRGEPLRKQDIDSALLYARDLPGVTVSSTFQPGAKTGQTDLVMVAHEARRPFVFTLGGNNYGTELTGRYRAQAGAAWTSPLGIGDQLTANVDYAFDPRSNVYGALGYRIPAVVVAGLSGVIGATRSELQINSGAFADLQIKGPTSSTFAGADWKFVNTDDLQVQSSLRYIREKSQLGALGVKLSDERFDVAELGFGLQRTDQRLRGLDVVQGSLRKSVRDDSTKPDLVSPDHDSNFSLLRLSYTRLQFLTRSQRMYFKVGGQYTKYALPPLEQFVIGGPDSVRAYPIADALTDRGWYGSLEYHVDAPFLGDHVSPFYDRPWRELLEVEVFYDFGRGYASHHRDGNNPVETLEGVGAGLIFRIPRFHHFEFRLDASVPTGSRDASDKGGYHIYSRFGFTF</sequence>
<keyword evidence="3" id="KW-0998">Cell outer membrane</keyword>
<dbReference type="PANTHER" id="PTHR34597">
    <property type="entry name" value="SLR1661 PROTEIN"/>
    <property type="match status" value="1"/>
</dbReference>
<dbReference type="Gene3D" id="2.40.160.50">
    <property type="entry name" value="membrane protein fhac: a member of the omp85/tpsb transporter family"/>
    <property type="match status" value="1"/>
</dbReference>
<evidence type="ECO:0000256" key="4">
    <source>
        <dbReference type="SAM" id="SignalP"/>
    </source>
</evidence>
<keyword evidence="1" id="KW-1134">Transmembrane beta strand</keyword>
<accession>A0A1H6QC40</accession>
<keyword evidence="4" id="KW-0732">Signal</keyword>
<gene>
    <name evidence="7" type="ORF">SAMN04487997_0514</name>
</gene>
<dbReference type="PANTHER" id="PTHR34597:SF1">
    <property type="entry name" value="HEME_HEMOPEXIN TRANSPORTER PROTEIN HUXB"/>
    <property type="match status" value="1"/>
</dbReference>
<dbReference type="Pfam" id="PF08479">
    <property type="entry name" value="POTRA_2"/>
    <property type="match status" value="1"/>
</dbReference>
<dbReference type="GO" id="GO:0046819">
    <property type="term" value="P:protein secretion by the type V secretion system"/>
    <property type="evidence" value="ECO:0007669"/>
    <property type="project" value="TreeGrafter"/>
</dbReference>
<evidence type="ECO:0000259" key="6">
    <source>
        <dbReference type="Pfam" id="PF08479"/>
    </source>
</evidence>
<dbReference type="AlphaFoldDB" id="A0A1H6QC40"/>
<dbReference type="GO" id="GO:0098046">
    <property type="term" value="C:type V protein secretion system complex"/>
    <property type="evidence" value="ECO:0007669"/>
    <property type="project" value="TreeGrafter"/>
</dbReference>
<reference evidence="7 8" key="1">
    <citation type="submission" date="2016-10" db="EMBL/GenBank/DDBJ databases">
        <authorList>
            <person name="de Groot N.N."/>
        </authorList>
    </citation>
    <scope>NUCLEOTIDE SEQUENCE [LARGE SCALE GENOMIC DNA]</scope>
    <source>
        <strain evidence="7 8">DSM 26515</strain>
    </source>
</reference>
<dbReference type="Proteomes" id="UP000199420">
    <property type="component" value="Unassembled WGS sequence"/>
</dbReference>
<keyword evidence="2" id="KW-0812">Transmembrane</keyword>
<protein>
    <submittedName>
        <fullName evidence="7">Hemolysin activation/secretion protein</fullName>
    </submittedName>
</protein>
<feature type="domain" description="Haemolysin activator HlyB C-terminal" evidence="5">
    <location>
        <begin position="302"/>
        <end position="623"/>
    </location>
</feature>
<organism evidence="7 8">
    <name type="scientific">Frateuria terrea</name>
    <dbReference type="NCBI Taxonomy" id="529704"/>
    <lineage>
        <taxon>Bacteria</taxon>
        <taxon>Pseudomonadati</taxon>
        <taxon>Pseudomonadota</taxon>
        <taxon>Gammaproteobacteria</taxon>
        <taxon>Lysobacterales</taxon>
        <taxon>Rhodanobacteraceae</taxon>
        <taxon>Frateuria</taxon>
    </lineage>
</organism>
<feature type="domain" description="Polypeptide-transport-associated ShlB-type" evidence="6">
    <location>
        <begin position="194"/>
        <end position="241"/>
    </location>
</feature>
<evidence type="ECO:0000259" key="5">
    <source>
        <dbReference type="Pfam" id="PF03865"/>
    </source>
</evidence>
<dbReference type="InterPro" id="IPR013686">
    <property type="entry name" value="Polypept-transport_assoc_ShlB"/>
</dbReference>
<dbReference type="InterPro" id="IPR005565">
    <property type="entry name" value="Hemolysn_activator_HlyB_C"/>
</dbReference>
<dbReference type="GO" id="GO:0008320">
    <property type="term" value="F:protein transmembrane transporter activity"/>
    <property type="evidence" value="ECO:0007669"/>
    <property type="project" value="TreeGrafter"/>
</dbReference>